<evidence type="ECO:0000313" key="8">
    <source>
        <dbReference type="EMBL" id="ADK83654.1"/>
    </source>
</evidence>
<organism evidence="8 9">
    <name type="scientific">Desulfarculus baarsii (strain ATCC 33931 / DSM 2075 / LMG 7858 / VKM B-1802 / 2st14)</name>
    <dbReference type="NCBI Taxonomy" id="644282"/>
    <lineage>
        <taxon>Bacteria</taxon>
        <taxon>Pseudomonadati</taxon>
        <taxon>Thermodesulfobacteriota</taxon>
        <taxon>Desulfarculia</taxon>
        <taxon>Desulfarculales</taxon>
        <taxon>Desulfarculaceae</taxon>
        <taxon>Desulfarculus</taxon>
    </lineage>
</organism>
<comment type="similarity">
    <text evidence="1 5">Belongs to the MreC family.</text>
</comment>
<evidence type="ECO:0000313" key="9">
    <source>
        <dbReference type="Proteomes" id="UP000009047"/>
    </source>
</evidence>
<protein>
    <recommendedName>
        <fullName evidence="2 5">Cell shape-determining protein MreC</fullName>
    </recommendedName>
    <alternativeName>
        <fullName evidence="4 5">Cell shape protein MreC</fullName>
    </alternativeName>
</protein>
<evidence type="ECO:0000256" key="3">
    <source>
        <dbReference type="ARBA" id="ARBA00022960"/>
    </source>
</evidence>
<reference evidence="8 9" key="1">
    <citation type="journal article" date="2010" name="Stand. Genomic Sci.">
        <title>Complete genome sequence of Desulfarculus baarsii type strain (2st14).</title>
        <authorList>
            <person name="Sun H."/>
            <person name="Spring S."/>
            <person name="Lapidus A."/>
            <person name="Davenport K."/>
            <person name="Del Rio T.G."/>
            <person name="Tice H."/>
            <person name="Nolan M."/>
            <person name="Copeland A."/>
            <person name="Cheng J.F."/>
            <person name="Lucas S."/>
            <person name="Tapia R."/>
            <person name="Goodwin L."/>
            <person name="Pitluck S."/>
            <person name="Ivanova N."/>
            <person name="Pagani I."/>
            <person name="Mavromatis K."/>
            <person name="Ovchinnikova G."/>
            <person name="Pati A."/>
            <person name="Chen A."/>
            <person name="Palaniappan K."/>
            <person name="Hauser L."/>
            <person name="Chang Y.J."/>
            <person name="Jeffries C.D."/>
            <person name="Detter J.C."/>
            <person name="Han C."/>
            <person name="Rohde M."/>
            <person name="Brambilla E."/>
            <person name="Goker M."/>
            <person name="Woyke T."/>
            <person name="Bristow J."/>
            <person name="Eisen J.A."/>
            <person name="Markowitz V."/>
            <person name="Hugenholtz P."/>
            <person name="Kyrpides N.C."/>
            <person name="Klenk H.P."/>
            <person name="Land M."/>
        </authorList>
    </citation>
    <scope>NUCLEOTIDE SEQUENCE [LARGE SCALE GENOMIC DNA]</scope>
    <source>
        <strain evidence="9">ATCC 33931 / DSM 2075 / LMG 7858 / VKM B-1802 / 2st14</strain>
    </source>
</reference>
<dbReference type="GO" id="GO:0008360">
    <property type="term" value="P:regulation of cell shape"/>
    <property type="evidence" value="ECO:0007669"/>
    <property type="project" value="UniProtKB-KW"/>
</dbReference>
<accession>E1QGE2</accession>
<dbReference type="HOGENOM" id="CLU_042663_1_0_7"/>
<evidence type="ECO:0000256" key="6">
    <source>
        <dbReference type="SAM" id="Coils"/>
    </source>
</evidence>
<dbReference type="InterPro" id="IPR042177">
    <property type="entry name" value="Cell/Rod_1"/>
</dbReference>
<dbReference type="Proteomes" id="UP000009047">
    <property type="component" value="Chromosome"/>
</dbReference>
<dbReference type="NCBIfam" id="TIGR00219">
    <property type="entry name" value="mreC"/>
    <property type="match status" value="1"/>
</dbReference>
<keyword evidence="3 5" id="KW-0133">Cell shape</keyword>
<evidence type="ECO:0000256" key="5">
    <source>
        <dbReference type="PIRNR" id="PIRNR038471"/>
    </source>
</evidence>
<keyword evidence="9" id="KW-1185">Reference proteome</keyword>
<comment type="function">
    <text evidence="5">Involved in formation and maintenance of cell shape.</text>
</comment>
<dbReference type="PANTHER" id="PTHR34138">
    <property type="entry name" value="CELL SHAPE-DETERMINING PROTEIN MREC"/>
    <property type="match status" value="1"/>
</dbReference>
<keyword evidence="6" id="KW-0175">Coiled coil</keyword>
<dbReference type="STRING" id="644282.Deba_0278"/>
<evidence type="ECO:0000256" key="4">
    <source>
        <dbReference type="ARBA" id="ARBA00032089"/>
    </source>
</evidence>
<feature type="coiled-coil region" evidence="6">
    <location>
        <begin position="69"/>
        <end position="96"/>
    </location>
</feature>
<evidence type="ECO:0000256" key="2">
    <source>
        <dbReference type="ARBA" id="ARBA00013855"/>
    </source>
</evidence>
<dbReference type="EMBL" id="CP002085">
    <property type="protein sequence ID" value="ADK83654.1"/>
    <property type="molecule type" value="Genomic_DNA"/>
</dbReference>
<dbReference type="eggNOG" id="COG1792">
    <property type="taxonomic scope" value="Bacteria"/>
</dbReference>
<dbReference type="RefSeq" id="WP_013257110.1">
    <property type="nucleotide sequence ID" value="NC_014365.1"/>
</dbReference>
<dbReference type="InterPro" id="IPR055342">
    <property type="entry name" value="MreC_beta-barrel_core"/>
</dbReference>
<evidence type="ECO:0000256" key="1">
    <source>
        <dbReference type="ARBA" id="ARBA00009369"/>
    </source>
</evidence>
<dbReference type="PIRSF" id="PIRSF038471">
    <property type="entry name" value="MreC"/>
    <property type="match status" value="1"/>
</dbReference>
<sequence length="275" mass="29978">MSFFRRNRFSLTIIVLVLSALAFFSYNAGRPGASPGVGRYLVEIIAPAQKVVTAVGDFIENVWRRYFALVQAAKENEKLSSLVDQMRQEVATMEEMRLENERLRGLLGLEERTPEPMVAAQVVGGDPSGYFRTVLIDRGDVGGVAATMPVVNAAGVVGRVVWTGPNYAKVLLLTDHNSGVDVLVQRTRARGVVQGAGRDLLKLKYLLHSEEVRPGDKLITSGVEGVFPKGLLVGYVLSAKATDKGVFLDVEARPAVDFNRLEDVVVILAGRKLPE</sequence>
<dbReference type="PANTHER" id="PTHR34138:SF1">
    <property type="entry name" value="CELL SHAPE-DETERMINING PROTEIN MREC"/>
    <property type="match status" value="1"/>
</dbReference>
<feature type="domain" description="Rod shape-determining protein MreC beta-barrel core" evidence="7">
    <location>
        <begin position="122"/>
        <end position="267"/>
    </location>
</feature>
<dbReference type="GO" id="GO:0005886">
    <property type="term" value="C:plasma membrane"/>
    <property type="evidence" value="ECO:0007669"/>
    <property type="project" value="TreeGrafter"/>
</dbReference>
<name>E1QGE2_DESB2</name>
<dbReference type="KEGG" id="dbr:Deba_0278"/>
<dbReference type="Gene3D" id="2.40.10.350">
    <property type="entry name" value="Rod shape-determining protein MreC, domain 2"/>
    <property type="match status" value="1"/>
</dbReference>
<proteinExistence type="inferred from homology"/>
<dbReference type="Pfam" id="PF04085">
    <property type="entry name" value="MreC"/>
    <property type="match status" value="1"/>
</dbReference>
<evidence type="ECO:0000259" key="7">
    <source>
        <dbReference type="Pfam" id="PF04085"/>
    </source>
</evidence>
<gene>
    <name evidence="8" type="ordered locus">Deba_0278</name>
</gene>
<dbReference type="InterPro" id="IPR042175">
    <property type="entry name" value="Cell/Rod_MreC_2"/>
</dbReference>
<dbReference type="AlphaFoldDB" id="E1QGE2"/>
<dbReference type="Gene3D" id="2.40.10.340">
    <property type="entry name" value="Rod shape-determining protein MreC, domain 1"/>
    <property type="match status" value="1"/>
</dbReference>
<dbReference type="InterPro" id="IPR007221">
    <property type="entry name" value="MreC"/>
</dbReference>